<dbReference type="GO" id="GO:0009279">
    <property type="term" value="C:cell outer membrane"/>
    <property type="evidence" value="ECO:0007669"/>
    <property type="project" value="UniProtKB-SubCell"/>
</dbReference>
<evidence type="ECO:0000256" key="1">
    <source>
        <dbReference type="ARBA" id="ARBA00004571"/>
    </source>
</evidence>
<gene>
    <name evidence="18" type="ORF">HJG54_00060</name>
</gene>
<feature type="chain" id="PRO_5041704202" evidence="15">
    <location>
        <begin position="25"/>
        <end position="864"/>
    </location>
</feature>
<reference evidence="18" key="1">
    <citation type="submission" date="2020-05" db="EMBL/GenBank/DDBJ databases">
        <authorList>
            <person name="Zhu T."/>
            <person name="Keshari N."/>
            <person name="Lu X."/>
        </authorList>
    </citation>
    <scope>NUCLEOTIDE SEQUENCE</scope>
    <source>
        <strain evidence="18">NK1-12</strain>
    </source>
</reference>
<dbReference type="CDD" id="cd01347">
    <property type="entry name" value="ligand_gated_channel"/>
    <property type="match status" value="1"/>
</dbReference>
<keyword evidence="5" id="KW-0410">Iron transport</keyword>
<evidence type="ECO:0000313" key="18">
    <source>
        <dbReference type="EMBL" id="WNZ21415.1"/>
    </source>
</evidence>
<dbReference type="Gene3D" id="2.170.130.10">
    <property type="entry name" value="TonB-dependent receptor, plug domain"/>
    <property type="match status" value="1"/>
</dbReference>
<evidence type="ECO:0000259" key="17">
    <source>
        <dbReference type="Pfam" id="PF07715"/>
    </source>
</evidence>
<keyword evidence="18" id="KW-0675">Receptor</keyword>
<dbReference type="PANTHER" id="PTHR32552">
    <property type="entry name" value="FERRICHROME IRON RECEPTOR-RELATED"/>
    <property type="match status" value="1"/>
</dbReference>
<evidence type="ECO:0000256" key="15">
    <source>
        <dbReference type="SAM" id="SignalP"/>
    </source>
</evidence>
<dbReference type="InterPro" id="IPR000531">
    <property type="entry name" value="Beta-barrel_TonB"/>
</dbReference>
<dbReference type="InterPro" id="IPR036942">
    <property type="entry name" value="Beta-barrel_TonB_sf"/>
</dbReference>
<keyword evidence="7 15" id="KW-0732">Signal</keyword>
<evidence type="ECO:0000256" key="5">
    <source>
        <dbReference type="ARBA" id="ARBA00022496"/>
    </source>
</evidence>
<dbReference type="GO" id="GO:0015344">
    <property type="term" value="F:siderophore uptake transmembrane transporter activity"/>
    <property type="evidence" value="ECO:0007669"/>
    <property type="project" value="TreeGrafter"/>
</dbReference>
<dbReference type="NCBIfam" id="TIGR01783">
    <property type="entry name" value="TonB-siderophor"/>
    <property type="match status" value="1"/>
</dbReference>
<dbReference type="GO" id="GO:0015891">
    <property type="term" value="P:siderophore transport"/>
    <property type="evidence" value="ECO:0007669"/>
    <property type="project" value="InterPro"/>
</dbReference>
<keyword evidence="12 13" id="KW-0998">Cell outer membrane</keyword>
<evidence type="ECO:0000256" key="7">
    <source>
        <dbReference type="ARBA" id="ARBA00022729"/>
    </source>
</evidence>
<dbReference type="GO" id="GO:0038023">
    <property type="term" value="F:signaling receptor activity"/>
    <property type="evidence" value="ECO:0007669"/>
    <property type="project" value="InterPro"/>
</dbReference>
<dbReference type="Pfam" id="PF00593">
    <property type="entry name" value="TonB_dep_Rec_b-barrel"/>
    <property type="match status" value="1"/>
</dbReference>
<dbReference type="PROSITE" id="PS52016">
    <property type="entry name" value="TONB_DEPENDENT_REC_3"/>
    <property type="match status" value="1"/>
</dbReference>
<dbReference type="InterPro" id="IPR039426">
    <property type="entry name" value="TonB-dep_rcpt-like"/>
</dbReference>
<dbReference type="FunFam" id="2.170.130.10:FF:000001">
    <property type="entry name" value="Catecholate siderophore TonB-dependent receptor"/>
    <property type="match status" value="1"/>
</dbReference>
<comment type="similarity">
    <text evidence="2 13 14">Belongs to the TonB-dependent receptor family.</text>
</comment>
<dbReference type="Pfam" id="PF07715">
    <property type="entry name" value="Plug"/>
    <property type="match status" value="1"/>
</dbReference>
<evidence type="ECO:0000256" key="12">
    <source>
        <dbReference type="ARBA" id="ARBA00023237"/>
    </source>
</evidence>
<keyword evidence="9" id="KW-0406">Ion transport</keyword>
<keyword evidence="3 13" id="KW-0813">Transport</keyword>
<evidence type="ECO:0000256" key="6">
    <source>
        <dbReference type="ARBA" id="ARBA00022692"/>
    </source>
</evidence>
<dbReference type="AlphaFoldDB" id="A0AA96WAQ5"/>
<evidence type="ECO:0000256" key="9">
    <source>
        <dbReference type="ARBA" id="ARBA00023065"/>
    </source>
</evidence>
<dbReference type="InterPro" id="IPR037066">
    <property type="entry name" value="Plug_dom_sf"/>
</dbReference>
<dbReference type="InterPro" id="IPR010105">
    <property type="entry name" value="TonB_sidphr_rcpt"/>
</dbReference>
<dbReference type="EMBL" id="CP053586">
    <property type="protein sequence ID" value="WNZ21415.1"/>
    <property type="molecule type" value="Genomic_DNA"/>
</dbReference>
<dbReference type="InterPro" id="IPR012910">
    <property type="entry name" value="Plug_dom"/>
</dbReference>
<evidence type="ECO:0000256" key="10">
    <source>
        <dbReference type="ARBA" id="ARBA00023077"/>
    </source>
</evidence>
<keyword evidence="4 13" id="KW-1134">Transmembrane beta strand</keyword>
<protein>
    <submittedName>
        <fullName evidence="18">TonB-dependent siderophore receptor</fullName>
    </submittedName>
</protein>
<evidence type="ECO:0000256" key="4">
    <source>
        <dbReference type="ARBA" id="ARBA00022452"/>
    </source>
</evidence>
<dbReference type="SUPFAM" id="SSF56935">
    <property type="entry name" value="Porins"/>
    <property type="match status" value="1"/>
</dbReference>
<evidence type="ECO:0000256" key="11">
    <source>
        <dbReference type="ARBA" id="ARBA00023136"/>
    </source>
</evidence>
<dbReference type="FunFam" id="2.40.170.20:FF:000005">
    <property type="entry name" value="TonB-dependent siderophore receptor"/>
    <property type="match status" value="1"/>
</dbReference>
<accession>A0AA96WAQ5</accession>
<keyword evidence="6 13" id="KW-0812">Transmembrane</keyword>
<feature type="signal peptide" evidence="15">
    <location>
        <begin position="1"/>
        <end position="24"/>
    </location>
</feature>
<keyword evidence="10 14" id="KW-0798">TonB box</keyword>
<organism evidence="18">
    <name type="scientific">Leptolyngbya sp. NK1-12</name>
    <dbReference type="NCBI Taxonomy" id="2547451"/>
    <lineage>
        <taxon>Bacteria</taxon>
        <taxon>Bacillati</taxon>
        <taxon>Cyanobacteriota</taxon>
        <taxon>Cyanophyceae</taxon>
        <taxon>Leptolyngbyales</taxon>
        <taxon>Leptolyngbyaceae</taxon>
        <taxon>Leptolyngbya group</taxon>
        <taxon>Leptolyngbya</taxon>
    </lineage>
</organism>
<keyword evidence="11 13" id="KW-0472">Membrane</keyword>
<sequence>MVRFCWFFQLVAVASVIAAQPVGAQTVSPGNELGIDPDSADVHSAPAEVTGNSGPIVTNIHLEPSSDGANLILFSEMPLQFRQFQDGSSLIVEIERARLAGEFADEGFRQDNPVAGMAAITVMQVETGIRVTLTGVDTVPNATVTPDPRGLVLSLTVADSSTAEALEPPAALPLQVPPPSENAIRIIVTGERETYRVSESAVGTRTDTDIRDVPQAIQVIPQQVLEDQGIQEIGDALQNASGVVQAERASTPLPGISAIIRGFETNNVLRNGLRDTNARFATVEDNIAQVEILKGPASVLFGQGNLGGTINLVTEIPLEEPTYQFEYSGGQFGFNRFAVDFSSPFELGSPLGFRANAAYEFADGFREFEHTELLFVAPTVQLIANDTTELLVDLEYLKFRSYGIAPELPASGTVLDNPNGDVDRTINLGEPDLVEGEDIITRVGYRFEHRFSEDWRLRNEFLLSHRESESVGVTPRSDNRTDVGLEPELQTVQRLLTINPGEQTSIALNTSVTGRFETWGIEHQVLAGVELLSDRAKDRIVFDTIDSINIFDPDYAPESRRPLTVFQDEVTQTVSVGLYLQDQITLLDNLILLLGGRFDIVNQSNQNLINEELNFEQEDRAFSPRVGIVYRPIEPISLYASYSESFLPVNGRETSEGADGQTLFGDPFEPERGRQYEVGIKADISDQISATLAFYDLERSNVRVQGSDNPLTQFQVGVQRSRGIEFDIAGEILPGWQVIAGYAYTDARVIEDDRIAVGNRLSNVPEHAASIWTSYEIQSGTLQGLGFGVGLFFQDEREVAPENLFTLPSYWRTDAALFYRRDQLQVSLNFRNLFDVEYYPAGRDYVRVIPGQPFTIIGKISWEF</sequence>
<evidence type="ECO:0000256" key="14">
    <source>
        <dbReference type="RuleBase" id="RU003357"/>
    </source>
</evidence>
<evidence type="ECO:0000256" key="13">
    <source>
        <dbReference type="PROSITE-ProRule" id="PRU01360"/>
    </source>
</evidence>
<dbReference type="PANTHER" id="PTHR32552:SF68">
    <property type="entry name" value="FERRICHROME OUTER MEMBRANE TRANSPORTER_PHAGE RECEPTOR"/>
    <property type="match status" value="1"/>
</dbReference>
<evidence type="ECO:0000256" key="2">
    <source>
        <dbReference type="ARBA" id="ARBA00009810"/>
    </source>
</evidence>
<keyword evidence="8" id="KW-0408">Iron</keyword>
<evidence type="ECO:0000256" key="8">
    <source>
        <dbReference type="ARBA" id="ARBA00023004"/>
    </source>
</evidence>
<evidence type="ECO:0000256" key="3">
    <source>
        <dbReference type="ARBA" id="ARBA00022448"/>
    </source>
</evidence>
<dbReference type="RefSeq" id="WP_316432639.1">
    <property type="nucleotide sequence ID" value="NZ_CP053586.1"/>
</dbReference>
<evidence type="ECO:0000259" key="16">
    <source>
        <dbReference type="Pfam" id="PF00593"/>
    </source>
</evidence>
<feature type="domain" description="TonB-dependent receptor-like beta-barrel" evidence="16">
    <location>
        <begin position="393"/>
        <end position="833"/>
    </location>
</feature>
<proteinExistence type="inferred from homology"/>
<comment type="subcellular location">
    <subcellularLocation>
        <location evidence="1 13">Cell outer membrane</location>
        <topology evidence="1 13">Multi-pass membrane protein</topology>
    </subcellularLocation>
</comment>
<feature type="domain" description="TonB-dependent receptor plug" evidence="17">
    <location>
        <begin position="210"/>
        <end position="309"/>
    </location>
</feature>
<name>A0AA96WAQ5_9CYAN</name>
<dbReference type="Gene3D" id="2.40.170.20">
    <property type="entry name" value="TonB-dependent receptor, beta-barrel domain"/>
    <property type="match status" value="1"/>
</dbReference>